<dbReference type="InterPro" id="IPR004159">
    <property type="entry name" value="Put_SAM_MeTrfase"/>
</dbReference>
<gene>
    <name evidence="6" type="ORF">LLUT_LOCUS32309</name>
</gene>
<keyword evidence="1 4" id="KW-0489">Methyltransferase</keyword>
<dbReference type="PANTHER" id="PTHR10108:SF1083">
    <property type="entry name" value="METHYLTRANSFERASE PMT4-RELATED"/>
    <property type="match status" value="1"/>
</dbReference>
<evidence type="ECO:0000256" key="4">
    <source>
        <dbReference type="RuleBase" id="RU366043"/>
    </source>
</evidence>
<keyword evidence="2 4" id="KW-0808">Transferase</keyword>
<dbReference type="EC" id="2.1.1.-" evidence="4"/>
<keyword evidence="4" id="KW-0735">Signal-anchor</keyword>
<feature type="signal peptide" evidence="5">
    <location>
        <begin position="1"/>
        <end position="27"/>
    </location>
</feature>
<evidence type="ECO:0000256" key="1">
    <source>
        <dbReference type="ARBA" id="ARBA00022603"/>
    </source>
</evidence>
<keyword evidence="3 4" id="KW-0325">Glycoprotein</keyword>
<reference evidence="6 7" key="1">
    <citation type="submission" date="2024-03" db="EMBL/GenBank/DDBJ databases">
        <authorList>
            <person name="Martinez-Hernandez J."/>
        </authorList>
    </citation>
    <scope>NUCLEOTIDE SEQUENCE [LARGE SCALE GENOMIC DNA]</scope>
</reference>
<dbReference type="GO" id="GO:0016020">
    <property type="term" value="C:membrane"/>
    <property type="evidence" value="ECO:0007669"/>
    <property type="project" value="UniProtKB-SubCell"/>
</dbReference>
<feature type="chain" id="PRO_5043359754" description="Methyltransferase" evidence="5">
    <location>
        <begin position="28"/>
        <end position="190"/>
    </location>
</feature>
<evidence type="ECO:0000256" key="3">
    <source>
        <dbReference type="ARBA" id="ARBA00023180"/>
    </source>
</evidence>
<dbReference type="GO" id="GO:0005737">
    <property type="term" value="C:cytoplasm"/>
    <property type="evidence" value="ECO:0007669"/>
    <property type="project" value="TreeGrafter"/>
</dbReference>
<dbReference type="EMBL" id="CAXHTB010000023">
    <property type="protein sequence ID" value="CAL0331249.1"/>
    <property type="molecule type" value="Genomic_DNA"/>
</dbReference>
<accession>A0AAV1YB70</accession>
<keyword evidence="4" id="KW-0812">Transmembrane</keyword>
<dbReference type="PANTHER" id="PTHR10108">
    <property type="entry name" value="SAM-DEPENDENT METHYLTRANSFERASE"/>
    <property type="match status" value="1"/>
</dbReference>
<comment type="subcellular location">
    <subcellularLocation>
        <location evidence="4">Membrane</location>
        <topology evidence="4">Single-pass type II membrane protein</topology>
    </subcellularLocation>
</comment>
<dbReference type="Pfam" id="PF03141">
    <property type="entry name" value="Methyltransf_29"/>
    <property type="match status" value="2"/>
</dbReference>
<proteinExistence type="inferred from homology"/>
<evidence type="ECO:0000313" key="7">
    <source>
        <dbReference type="Proteomes" id="UP001497480"/>
    </source>
</evidence>
<evidence type="ECO:0000256" key="2">
    <source>
        <dbReference type="ARBA" id="ARBA00022679"/>
    </source>
</evidence>
<dbReference type="AlphaFoldDB" id="A0AAV1YB70"/>
<dbReference type="GO" id="GO:0032259">
    <property type="term" value="P:methylation"/>
    <property type="evidence" value="ECO:0007669"/>
    <property type="project" value="UniProtKB-KW"/>
</dbReference>
<sequence>MLSETVKIHGAIIVILALIALLGSSSSNAIDSESRRPVSLIYTNYRRIKEQAAVDYLELRSVSIGNLLSGFKEGEELDRHCDFFMGAERCSVRPPKEYKIPLRWPSGRDVIWTGNVKITKEATGSQVQLSLERGLPAMIGNFIARQLPYPSLSYDMVHCAQCGIIWDEKSNYIVNKHYFIKNEIFFENSL</sequence>
<organism evidence="6 7">
    <name type="scientific">Lupinus luteus</name>
    <name type="common">European yellow lupine</name>
    <dbReference type="NCBI Taxonomy" id="3873"/>
    <lineage>
        <taxon>Eukaryota</taxon>
        <taxon>Viridiplantae</taxon>
        <taxon>Streptophyta</taxon>
        <taxon>Embryophyta</taxon>
        <taxon>Tracheophyta</taxon>
        <taxon>Spermatophyta</taxon>
        <taxon>Magnoliopsida</taxon>
        <taxon>eudicotyledons</taxon>
        <taxon>Gunneridae</taxon>
        <taxon>Pentapetalae</taxon>
        <taxon>rosids</taxon>
        <taxon>fabids</taxon>
        <taxon>Fabales</taxon>
        <taxon>Fabaceae</taxon>
        <taxon>Papilionoideae</taxon>
        <taxon>50 kb inversion clade</taxon>
        <taxon>genistoids sensu lato</taxon>
        <taxon>core genistoids</taxon>
        <taxon>Genisteae</taxon>
        <taxon>Lupinus</taxon>
    </lineage>
</organism>
<name>A0AAV1YB70_LUPLU</name>
<keyword evidence="5" id="KW-0732">Signal</keyword>
<comment type="similarity">
    <text evidence="4">Belongs to the methyltransferase superfamily.</text>
</comment>
<protein>
    <recommendedName>
        <fullName evidence="4">Methyltransferase</fullName>
        <ecNumber evidence="4">2.1.1.-</ecNumber>
    </recommendedName>
</protein>
<comment type="caution">
    <text evidence="6">The sequence shown here is derived from an EMBL/GenBank/DDBJ whole genome shotgun (WGS) entry which is preliminary data.</text>
</comment>
<evidence type="ECO:0000313" key="6">
    <source>
        <dbReference type="EMBL" id="CAL0331249.1"/>
    </source>
</evidence>
<dbReference type="GO" id="GO:0008168">
    <property type="term" value="F:methyltransferase activity"/>
    <property type="evidence" value="ECO:0007669"/>
    <property type="project" value="UniProtKB-UniRule"/>
</dbReference>
<dbReference type="Proteomes" id="UP001497480">
    <property type="component" value="Unassembled WGS sequence"/>
</dbReference>
<keyword evidence="7" id="KW-1185">Reference proteome</keyword>
<evidence type="ECO:0000256" key="5">
    <source>
        <dbReference type="SAM" id="SignalP"/>
    </source>
</evidence>